<protein>
    <submittedName>
        <fullName evidence="3">Putative</fullName>
    </submittedName>
</protein>
<evidence type="ECO:0000313" key="2">
    <source>
        <dbReference type="EMBL" id="CRF43151.1"/>
    </source>
</evidence>
<reference evidence="4" key="3">
    <citation type="submission" date="2014-12" db="EMBL/GenBank/DDBJ databases">
        <authorList>
            <person name="Smet A."/>
        </authorList>
    </citation>
    <scope>NUCLEOTIDE SEQUENCE [LARGE SCALE GENOMIC DNA]</scope>
</reference>
<dbReference type="STRING" id="1578720.HAL011_00150"/>
<reference evidence="3" key="1">
    <citation type="submission" date="2014-12" db="EMBL/GenBank/DDBJ databases">
        <title>Whole genome sequences of four Staphylococcus schleiferi canine isolates.</title>
        <authorList>
            <person name="Misic A.M."/>
            <person name="Cain C."/>
            <person name="Morris D.O."/>
            <person name="Rankin S."/>
            <person name="Beiting D."/>
        </authorList>
    </citation>
    <scope>NUCLEOTIDE SEQUENCE</scope>
    <source>
        <strain evidence="1">ASB11</strain>
        <strain evidence="2">ASB13</strain>
        <strain evidence="3">ASB9</strain>
    </source>
</reference>
<keyword evidence="4" id="KW-1185">Reference proteome</keyword>
<dbReference type="AlphaFoldDB" id="A0A0K2XDC1"/>
<name>A0A0K2XDC1_9HELI</name>
<evidence type="ECO:0000313" key="6">
    <source>
        <dbReference type="Proteomes" id="UP000045175"/>
    </source>
</evidence>
<evidence type="ECO:0000313" key="5">
    <source>
        <dbReference type="Proteomes" id="UP000041394"/>
    </source>
</evidence>
<organism evidence="3 5">
    <name type="scientific">Helicobacter ailurogastricus</name>
    <dbReference type="NCBI Taxonomy" id="1578720"/>
    <lineage>
        <taxon>Bacteria</taxon>
        <taxon>Pseudomonadati</taxon>
        <taxon>Campylobacterota</taxon>
        <taxon>Epsilonproteobacteria</taxon>
        <taxon>Campylobacterales</taxon>
        <taxon>Helicobacteraceae</taxon>
        <taxon>Helicobacter</taxon>
    </lineage>
</organism>
<dbReference type="Proteomes" id="UP000045175">
    <property type="component" value="Unassembled WGS sequence"/>
</dbReference>
<evidence type="ECO:0000313" key="4">
    <source>
        <dbReference type="Proteomes" id="UP000038622"/>
    </source>
</evidence>
<accession>A0A0K2XDC1</accession>
<proteinExistence type="predicted"/>
<dbReference type="EMBL" id="CDML01000001">
    <property type="protein sequence ID" value="CRF40263.1"/>
    <property type="molecule type" value="Genomic_DNA"/>
</dbReference>
<gene>
    <name evidence="1" type="ORF">HAL011_00150</name>
    <name evidence="2" type="ORF">HAL013_13750</name>
    <name evidence="3" type="ORF">HAL09_06500</name>
</gene>
<evidence type="ECO:0000313" key="3">
    <source>
        <dbReference type="EMBL" id="CRF44081.1"/>
    </source>
</evidence>
<dbReference type="Proteomes" id="UP000041394">
    <property type="component" value="Unassembled WGS sequence"/>
</dbReference>
<dbReference type="EMBL" id="CDMN01000027">
    <property type="protein sequence ID" value="CRF44081.1"/>
    <property type="molecule type" value="Genomic_DNA"/>
</dbReference>
<reference evidence="5 6" key="2">
    <citation type="submission" date="2014-12" db="EMBL/GenBank/DDBJ databases">
        <authorList>
            <person name="Jaenicke S."/>
        </authorList>
    </citation>
    <scope>NUCLEOTIDE SEQUENCE [LARGE SCALE GENOMIC DNA]</scope>
</reference>
<dbReference type="RefSeq" id="WP_233758099.1">
    <property type="nucleotide sequence ID" value="NZ_FZLU01000017.1"/>
</dbReference>
<dbReference type="Proteomes" id="UP000038622">
    <property type="component" value="Unassembled WGS sequence"/>
</dbReference>
<sequence>MLYYIIDKKQDHSYKHKERKDTIRIHGKEKQLVAMNPGNQANYKLTLSLKELKPIVGFTEELKKLFGDSKHD</sequence>
<dbReference type="EMBL" id="CDMH01000057">
    <property type="protein sequence ID" value="CRF43151.1"/>
    <property type="molecule type" value="Genomic_DNA"/>
</dbReference>
<evidence type="ECO:0000313" key="1">
    <source>
        <dbReference type="EMBL" id="CRF40263.1"/>
    </source>
</evidence>